<accession>A0ABR7WSV9</accession>
<dbReference type="Proteomes" id="UP000606600">
    <property type="component" value="Unassembled WGS sequence"/>
</dbReference>
<sequence>MKINALLLLMAVVLYSCGDKGNDATPEDQVPQKPVLLFPAQNSACTPALVLSSTQSTVLLTWDTVKYADSYDVTVKNLISGQLSTENTVAPKLLKTLERSMPYSWFVVAKSTKTTAVTISDTWKFYNPGPGAVYYAPFPADAIAPAIGATVTAADGKINLSWQGSDPDNDISGYDIYLGASAATMVLAKANVTDKFLNGNAATSGASYYWRVVTKDAKGNASNSAIFNFKVN</sequence>
<organism evidence="1 2">
    <name type="scientific">Mucilaginibacter pankratovii</name>
    <dbReference type="NCBI Taxonomy" id="2772110"/>
    <lineage>
        <taxon>Bacteria</taxon>
        <taxon>Pseudomonadati</taxon>
        <taxon>Bacteroidota</taxon>
        <taxon>Sphingobacteriia</taxon>
        <taxon>Sphingobacteriales</taxon>
        <taxon>Sphingobacteriaceae</taxon>
        <taxon>Mucilaginibacter</taxon>
    </lineage>
</organism>
<evidence type="ECO:0000313" key="1">
    <source>
        <dbReference type="EMBL" id="MBD1365390.1"/>
    </source>
</evidence>
<dbReference type="PROSITE" id="PS51257">
    <property type="entry name" value="PROKAR_LIPOPROTEIN"/>
    <property type="match status" value="1"/>
</dbReference>
<dbReference type="SUPFAM" id="SSF49265">
    <property type="entry name" value="Fibronectin type III"/>
    <property type="match status" value="1"/>
</dbReference>
<protein>
    <recommendedName>
        <fullName evidence="3">Fibronectin type-III domain-containing protein</fullName>
    </recommendedName>
</protein>
<evidence type="ECO:0000313" key="2">
    <source>
        <dbReference type="Proteomes" id="UP000606600"/>
    </source>
</evidence>
<keyword evidence="2" id="KW-1185">Reference proteome</keyword>
<dbReference type="InterPro" id="IPR036116">
    <property type="entry name" value="FN3_sf"/>
</dbReference>
<dbReference type="InterPro" id="IPR013783">
    <property type="entry name" value="Ig-like_fold"/>
</dbReference>
<dbReference type="Gene3D" id="2.60.40.10">
    <property type="entry name" value="Immunoglobulins"/>
    <property type="match status" value="1"/>
</dbReference>
<name>A0ABR7WSV9_9SPHI</name>
<dbReference type="RefSeq" id="WP_191190050.1">
    <property type="nucleotide sequence ID" value="NZ_JACWMY010000008.1"/>
</dbReference>
<gene>
    <name evidence="1" type="ORF">IDJ77_16370</name>
</gene>
<dbReference type="EMBL" id="JACWMY010000008">
    <property type="protein sequence ID" value="MBD1365390.1"/>
    <property type="molecule type" value="Genomic_DNA"/>
</dbReference>
<proteinExistence type="predicted"/>
<evidence type="ECO:0008006" key="3">
    <source>
        <dbReference type="Google" id="ProtNLM"/>
    </source>
</evidence>
<comment type="caution">
    <text evidence="1">The sequence shown here is derived from an EMBL/GenBank/DDBJ whole genome shotgun (WGS) entry which is preliminary data.</text>
</comment>
<reference evidence="1 2" key="1">
    <citation type="submission" date="2020-09" db="EMBL/GenBank/DDBJ databases">
        <title>Novel species of Mucilaginibacter isolated from a glacier on the Tibetan Plateau.</title>
        <authorList>
            <person name="Liu Q."/>
            <person name="Xin Y.-H."/>
        </authorList>
    </citation>
    <scope>NUCLEOTIDE SEQUENCE [LARGE SCALE GENOMIC DNA]</scope>
    <source>
        <strain evidence="1 2">ZT4R22</strain>
    </source>
</reference>